<dbReference type="Proteomes" id="UP000248168">
    <property type="component" value="Unassembled WGS sequence"/>
</dbReference>
<dbReference type="PROSITE" id="PS00061">
    <property type="entry name" value="ADH_SHORT"/>
    <property type="match status" value="1"/>
</dbReference>
<dbReference type="OrthoDB" id="191735at2"/>
<dbReference type="GO" id="GO:0006633">
    <property type="term" value="P:fatty acid biosynthetic process"/>
    <property type="evidence" value="ECO:0007669"/>
    <property type="project" value="TreeGrafter"/>
</dbReference>
<dbReference type="PANTHER" id="PTHR42760:SF133">
    <property type="entry name" value="3-OXOACYL-[ACYL-CARRIER-PROTEIN] REDUCTASE"/>
    <property type="match status" value="1"/>
</dbReference>
<evidence type="ECO:0000313" key="4">
    <source>
        <dbReference type="EMBL" id="SPP66268.1"/>
    </source>
</evidence>
<dbReference type="InterPro" id="IPR057326">
    <property type="entry name" value="KR_dom"/>
</dbReference>
<dbReference type="InParanoid" id="A0A330LAH4"/>
<dbReference type="GO" id="GO:0048038">
    <property type="term" value="F:quinone binding"/>
    <property type="evidence" value="ECO:0007669"/>
    <property type="project" value="TreeGrafter"/>
</dbReference>
<dbReference type="SMART" id="SM00822">
    <property type="entry name" value="PKS_KR"/>
    <property type="match status" value="1"/>
</dbReference>
<dbReference type="Gene3D" id="3.40.50.720">
    <property type="entry name" value="NAD(P)-binding Rossmann-like Domain"/>
    <property type="match status" value="1"/>
</dbReference>
<dbReference type="PANTHER" id="PTHR42760">
    <property type="entry name" value="SHORT-CHAIN DEHYDROGENASES/REDUCTASES FAMILY MEMBER"/>
    <property type="match status" value="1"/>
</dbReference>
<sequence length="278" mass="29718">MGRCGFPRLALSNGCRHNPVIMASPRRIKSATRMVTRKPNRQSVLVTGASGGIGRAICRAFAAAGWYVGVHYHRQKAEAAKTLRAVRVTGGTGGLYQADVREGESVRQMVEMFSDQASPPAAFICNAGIAASSLVLRQQEDAWMSVIHTNLTGTFHCLQAMASPLLIQGGGSIVVIGSHAGYHGSAGQAAYAASKAGLIGLVKTAAQEWGPQNVRVNLVLPGWHRTGLSEGTMPDDPNWPDHALRRPPAIEEVARTIVHMAQLHDLSGQVWNCDSRNV</sequence>
<dbReference type="CDD" id="cd05233">
    <property type="entry name" value="SDR_c"/>
    <property type="match status" value="1"/>
</dbReference>
<accession>A0A330LAH4</accession>
<protein>
    <submittedName>
        <fullName evidence="4">3-oxoacyl-(Acyl-carrier-protein) reductase</fullName>
        <ecNumber evidence="4">1.1.1.100</ecNumber>
    </submittedName>
</protein>
<dbReference type="EMBL" id="OUNR01000019">
    <property type="protein sequence ID" value="SPP66268.1"/>
    <property type="molecule type" value="Genomic_DNA"/>
</dbReference>
<comment type="similarity">
    <text evidence="1">Belongs to the short-chain dehydrogenases/reductases (SDR) family.</text>
</comment>
<gene>
    <name evidence="4" type="primary">fabG</name>
    <name evidence="4" type="ORF">NITLEN_60071</name>
</gene>
<organism evidence="4 5">
    <name type="scientific">Nitrospira lenta</name>
    <dbReference type="NCBI Taxonomy" id="1436998"/>
    <lineage>
        <taxon>Bacteria</taxon>
        <taxon>Pseudomonadati</taxon>
        <taxon>Nitrospirota</taxon>
        <taxon>Nitrospiria</taxon>
        <taxon>Nitrospirales</taxon>
        <taxon>Nitrospiraceae</taxon>
        <taxon>Nitrospira</taxon>
    </lineage>
</organism>
<dbReference type="PRINTS" id="PR00081">
    <property type="entry name" value="GDHRDH"/>
</dbReference>
<evidence type="ECO:0000256" key="2">
    <source>
        <dbReference type="ARBA" id="ARBA00023002"/>
    </source>
</evidence>
<proteinExistence type="inferred from homology"/>
<dbReference type="Pfam" id="PF00106">
    <property type="entry name" value="adh_short"/>
    <property type="match status" value="1"/>
</dbReference>
<dbReference type="InterPro" id="IPR036291">
    <property type="entry name" value="NAD(P)-bd_dom_sf"/>
</dbReference>
<reference evidence="5" key="1">
    <citation type="submission" date="2018-04" db="EMBL/GenBank/DDBJ databases">
        <authorList>
            <person name="Lucker S."/>
            <person name="Sakoula D."/>
        </authorList>
    </citation>
    <scope>NUCLEOTIDE SEQUENCE [LARGE SCALE GENOMIC DNA]</scope>
</reference>
<evidence type="ECO:0000256" key="1">
    <source>
        <dbReference type="ARBA" id="ARBA00006484"/>
    </source>
</evidence>
<dbReference type="SUPFAM" id="SSF51735">
    <property type="entry name" value="NAD(P)-binding Rossmann-fold domains"/>
    <property type="match status" value="1"/>
</dbReference>
<dbReference type="GO" id="GO:0004316">
    <property type="term" value="F:3-oxoacyl-[acyl-carrier-protein] reductase (NADPH) activity"/>
    <property type="evidence" value="ECO:0007669"/>
    <property type="project" value="UniProtKB-EC"/>
</dbReference>
<dbReference type="AlphaFoldDB" id="A0A330LAH4"/>
<evidence type="ECO:0000313" key="5">
    <source>
        <dbReference type="Proteomes" id="UP000248168"/>
    </source>
</evidence>
<keyword evidence="5" id="KW-1185">Reference proteome</keyword>
<dbReference type="EC" id="1.1.1.100" evidence="4"/>
<name>A0A330LAH4_9BACT</name>
<dbReference type="InterPro" id="IPR002347">
    <property type="entry name" value="SDR_fam"/>
</dbReference>
<keyword evidence="2 4" id="KW-0560">Oxidoreductase</keyword>
<feature type="domain" description="Ketoreductase" evidence="3">
    <location>
        <begin position="42"/>
        <end position="242"/>
    </location>
</feature>
<evidence type="ECO:0000259" key="3">
    <source>
        <dbReference type="SMART" id="SM00822"/>
    </source>
</evidence>
<dbReference type="InterPro" id="IPR020904">
    <property type="entry name" value="Sc_DH/Rdtase_CS"/>
</dbReference>